<comment type="caution">
    <text evidence="1">The sequence shown here is derived from an EMBL/GenBank/DDBJ whole genome shotgun (WGS) entry which is preliminary data.</text>
</comment>
<evidence type="ECO:0000313" key="2">
    <source>
        <dbReference type="Proteomes" id="UP001154322"/>
    </source>
</evidence>
<organism evidence="1 2">
    <name type="scientific">Paenibacillus melissococcoides</name>
    <dbReference type="NCBI Taxonomy" id="2912268"/>
    <lineage>
        <taxon>Bacteria</taxon>
        <taxon>Bacillati</taxon>
        <taxon>Bacillota</taxon>
        <taxon>Bacilli</taxon>
        <taxon>Bacillales</taxon>
        <taxon>Paenibacillaceae</taxon>
        <taxon>Paenibacillus</taxon>
    </lineage>
</organism>
<accession>A0ABM9G8Z8</accession>
<evidence type="ECO:0000313" key="1">
    <source>
        <dbReference type="EMBL" id="CAH8247855.1"/>
    </source>
</evidence>
<dbReference type="EMBL" id="CALYLO010000008">
    <property type="protein sequence ID" value="CAH8247855.1"/>
    <property type="molecule type" value="Genomic_DNA"/>
</dbReference>
<gene>
    <name evidence="1" type="ORF">WJ0W_005110</name>
</gene>
<dbReference type="Proteomes" id="UP001154322">
    <property type="component" value="Unassembled WGS sequence"/>
</dbReference>
<reference evidence="1" key="1">
    <citation type="submission" date="2022-06" db="EMBL/GenBank/DDBJ databases">
        <authorList>
            <person name="Dietemann V."/>
            <person name="Ory F."/>
            <person name="Dainat B."/>
            <person name="Oberhansli S."/>
        </authorList>
    </citation>
    <scope>NUCLEOTIDE SEQUENCE</scope>
    <source>
        <strain evidence="1">Ena-SAMPLE-TAB-26-04-2022-14:26:32:270-5432</strain>
    </source>
</reference>
<protein>
    <submittedName>
        <fullName evidence="1">Uncharacterized protein</fullName>
    </submittedName>
</protein>
<name>A0ABM9G8Z8_9BACL</name>
<sequence length="75" mass="8759">MELHSTPGEGTRITLRLGTPFRHNQIGFISPEDAALLVHNETGEVRQEIDLDWLYAIQVFLIYNVRYNINHTLYF</sequence>
<keyword evidence="2" id="KW-1185">Reference proteome</keyword>
<proteinExistence type="predicted"/>